<reference evidence="8 9" key="1">
    <citation type="submission" date="2019-04" db="EMBL/GenBank/DDBJ databases">
        <title>Friends and foes A comparative genomics study of 23 Aspergillus species from section Flavi.</title>
        <authorList>
            <consortium name="DOE Joint Genome Institute"/>
            <person name="Kjaerbolling I."/>
            <person name="Vesth T."/>
            <person name="Frisvad J.C."/>
            <person name="Nybo J.L."/>
            <person name="Theobald S."/>
            <person name="Kildgaard S."/>
            <person name="Isbrandt T."/>
            <person name="Kuo A."/>
            <person name="Sato A."/>
            <person name="Lyhne E.K."/>
            <person name="Kogle M.E."/>
            <person name="Wiebenga A."/>
            <person name="Kun R.S."/>
            <person name="Lubbers R.J."/>
            <person name="Makela M.R."/>
            <person name="Barry K."/>
            <person name="Chovatia M."/>
            <person name="Clum A."/>
            <person name="Daum C."/>
            <person name="Haridas S."/>
            <person name="He G."/>
            <person name="LaButti K."/>
            <person name="Lipzen A."/>
            <person name="Mondo S."/>
            <person name="Riley R."/>
            <person name="Salamov A."/>
            <person name="Simmons B.A."/>
            <person name="Magnuson J.K."/>
            <person name="Henrissat B."/>
            <person name="Mortensen U.H."/>
            <person name="Larsen T.O."/>
            <person name="Devries R.P."/>
            <person name="Grigoriev I.V."/>
            <person name="Machida M."/>
            <person name="Baker S.E."/>
            <person name="Andersen M.R."/>
        </authorList>
    </citation>
    <scope>NUCLEOTIDE SEQUENCE [LARGE SCALE GENOMIC DNA]</scope>
    <source>
        <strain evidence="8 9">CBS 151.66</strain>
    </source>
</reference>
<dbReference type="OrthoDB" id="823504at2759"/>
<dbReference type="InterPro" id="IPR036396">
    <property type="entry name" value="Cyt_P450_sf"/>
</dbReference>
<accession>A0A5N5WZN3</accession>
<dbReference type="Gene3D" id="1.10.630.10">
    <property type="entry name" value="Cytochrome P450"/>
    <property type="match status" value="1"/>
</dbReference>
<evidence type="ECO:0000256" key="6">
    <source>
        <dbReference type="ARBA" id="ARBA00023004"/>
    </source>
</evidence>
<dbReference type="InterPro" id="IPR034812">
    <property type="entry name" value="Ppo-like_N"/>
</dbReference>
<dbReference type="Pfam" id="PF00067">
    <property type="entry name" value="p450"/>
    <property type="match status" value="1"/>
</dbReference>
<dbReference type="AlphaFoldDB" id="A0A5N5WZN3"/>
<keyword evidence="8" id="KW-0575">Peroxidase</keyword>
<dbReference type="PRINTS" id="PR00457">
    <property type="entry name" value="ANPEROXIDASE"/>
</dbReference>
<dbReference type="Pfam" id="PF03098">
    <property type="entry name" value="An_peroxidase"/>
    <property type="match status" value="1"/>
</dbReference>
<dbReference type="Gene3D" id="1.10.640.10">
    <property type="entry name" value="Haem peroxidase domain superfamily, animal type"/>
    <property type="match status" value="1"/>
</dbReference>
<sequence length="1070" mass="119239">MAANDNNNHGGSTSVYHNLLRLLSETRQDIVSQAGRILPDLHVLEGIGSTILAGGIIDDRKYLIEEIIQIAATLPNSSKLRDEITAEFVKTLWNTLEHPPVTSLGDSYKYRAPDGSNNSLLYPRLGAAGSHYARSVTPRHPRPSVLPDPSLIFDTLLARKGPAREHPSKISSSLFHFATIIIHDLFRTDETDMTKMKNSSYLDLGPLYGHNEDQQKLVRTFQDGLLKKDTFAEERLLGQPPGVCALIIAFNRFHNYIVTELALINEGGRFSLPAGITPESPGYGEAQAKRDNDLFQTGRLITCGLYVNIILGDYLRTILNLNTNPVDSDWKLDPRSEINVLNSQAVARGVGNQVSAEFNMIYRWHAAISTQDEAWAHGFLKEVFGTQVDAKSLSPGEFLGGLRKWFDGVDSDPAQWTFGGLQRQADGSFKDADLVNILQSGTESVAGAYGANNIPQAMKAIEILGIQQGRKWGLATLNEFRHFFKLKSYSTFAEVNPDPAVAEACKFPWLNFLAFYGHPDNIELYVGIQAEAAKQPFLPGSGLCPGFTISVAILADAVALVRGDRFYTVDYSPINLTSFGFANTIPDFDVAEGGMMYKLLLRAFPGWYASNSVYTLYPFTTPQKSREIFEKRRAADMLQFNKPSYESQPIAVTSWQGVTRVLNDQNVFRVPWGQHTYQLTHHDYMLSGDSSANAEQRAFVKDCLYKPTNGLDEVRQFYEDVTLELLHQWSRKLGSSYQVDIVRDIGNLAHTRFTADFFGIPLRMPEDKEKADVYTERELYKVLADLFGYVFLDVDPAQSFKHRITASRSSQLLGEAMRKHVAGLSKPHFGISRDILGTHSSSSKSRSLIDYGPELDTRLGKGGNSADEVTWTIIPTAAAACATQAQGWAQLLDFYLSDEYYKCWPDIQNIAQSNEKDSFEKLRKYALEGFRLSTPAFGVLRSAANDAVIDDRSRTVPIKKGDTVLVDFVTAGRDPTKFPDPDVIKLDRPDELYIHHGWGPHSCLGREIVTVAAASMLRVFARLDGLRRSPGPAGEMKNKFVNGAFKVYLSEDGAEWTPFPCNKKVLFNNF</sequence>
<dbReference type="PROSITE" id="PS50292">
    <property type="entry name" value="PEROXIDASE_3"/>
    <property type="match status" value="1"/>
</dbReference>
<comment type="subunit">
    <text evidence="1">Homotetramer.</text>
</comment>
<evidence type="ECO:0000256" key="7">
    <source>
        <dbReference type="PIRSR" id="PIRSR619791-2"/>
    </source>
</evidence>
<dbReference type="GO" id="GO:0006979">
    <property type="term" value="P:response to oxidative stress"/>
    <property type="evidence" value="ECO:0007669"/>
    <property type="project" value="InterPro"/>
</dbReference>
<keyword evidence="6 7" id="KW-0408">Iron</keyword>
<dbReference type="GO" id="GO:0004601">
    <property type="term" value="F:peroxidase activity"/>
    <property type="evidence" value="ECO:0007669"/>
    <property type="project" value="UniProtKB-KW"/>
</dbReference>
<dbReference type="PANTHER" id="PTHR11903">
    <property type="entry name" value="PROSTAGLANDIN G/H SYNTHASE"/>
    <property type="match status" value="1"/>
</dbReference>
<dbReference type="InterPro" id="IPR037120">
    <property type="entry name" value="Haem_peroxidase_sf_animal"/>
</dbReference>
<evidence type="ECO:0000256" key="5">
    <source>
        <dbReference type="ARBA" id="ARBA00023002"/>
    </source>
</evidence>
<dbReference type="SUPFAM" id="SSF48264">
    <property type="entry name" value="Cytochrome P450"/>
    <property type="match status" value="1"/>
</dbReference>
<evidence type="ECO:0000256" key="4">
    <source>
        <dbReference type="ARBA" id="ARBA00022964"/>
    </source>
</evidence>
<dbReference type="InterPro" id="IPR001128">
    <property type="entry name" value="Cyt_P450"/>
</dbReference>
<dbReference type="InterPro" id="IPR019791">
    <property type="entry name" value="Haem_peroxidase_animal"/>
</dbReference>
<evidence type="ECO:0000256" key="2">
    <source>
        <dbReference type="ARBA" id="ARBA00022617"/>
    </source>
</evidence>
<name>A0A5N5WZN3_9EURO</name>
<gene>
    <name evidence="8" type="ORF">BDV29DRAFT_158377</name>
</gene>
<dbReference type="SUPFAM" id="SSF48113">
    <property type="entry name" value="Heme-dependent peroxidases"/>
    <property type="match status" value="1"/>
</dbReference>
<organism evidence="8 9">
    <name type="scientific">Aspergillus leporis</name>
    <dbReference type="NCBI Taxonomy" id="41062"/>
    <lineage>
        <taxon>Eukaryota</taxon>
        <taxon>Fungi</taxon>
        <taxon>Dikarya</taxon>
        <taxon>Ascomycota</taxon>
        <taxon>Pezizomycotina</taxon>
        <taxon>Eurotiomycetes</taxon>
        <taxon>Eurotiomycetidae</taxon>
        <taxon>Eurotiales</taxon>
        <taxon>Aspergillaceae</taxon>
        <taxon>Aspergillus</taxon>
        <taxon>Aspergillus subgen. Circumdati</taxon>
    </lineage>
</organism>
<dbReference type="CDD" id="cd09817">
    <property type="entry name" value="linoleate_diol_synthase_like"/>
    <property type="match status" value="1"/>
</dbReference>
<evidence type="ECO:0000313" key="9">
    <source>
        <dbReference type="Proteomes" id="UP000326565"/>
    </source>
</evidence>
<dbReference type="InterPro" id="IPR050783">
    <property type="entry name" value="Oxylipin_biosynth_metab"/>
</dbReference>
<dbReference type="CDD" id="cd20612">
    <property type="entry name" value="CYP_LDS-like_C"/>
    <property type="match status" value="1"/>
</dbReference>
<keyword evidence="2 7" id="KW-0349">Heme</keyword>
<dbReference type="InterPro" id="IPR010255">
    <property type="entry name" value="Haem_peroxidase_sf"/>
</dbReference>
<keyword evidence="3 7" id="KW-0479">Metal-binding</keyword>
<keyword evidence="5" id="KW-0560">Oxidoreductase</keyword>
<keyword evidence="4" id="KW-0223">Dioxygenase</keyword>
<dbReference type="GO" id="GO:0004497">
    <property type="term" value="F:monooxygenase activity"/>
    <property type="evidence" value="ECO:0007669"/>
    <property type="project" value="InterPro"/>
</dbReference>
<dbReference type="EMBL" id="ML732243">
    <property type="protein sequence ID" value="KAB8072600.1"/>
    <property type="molecule type" value="Genomic_DNA"/>
</dbReference>
<dbReference type="GO" id="GO:0020037">
    <property type="term" value="F:heme binding"/>
    <property type="evidence" value="ECO:0007669"/>
    <property type="project" value="InterPro"/>
</dbReference>
<feature type="binding site" description="axial binding residue" evidence="7">
    <location>
        <position position="365"/>
    </location>
    <ligand>
        <name>heme b</name>
        <dbReference type="ChEBI" id="CHEBI:60344"/>
    </ligand>
    <ligandPart>
        <name>Fe</name>
        <dbReference type="ChEBI" id="CHEBI:18248"/>
    </ligandPart>
</feature>
<keyword evidence="9" id="KW-1185">Reference proteome</keyword>
<dbReference type="GO" id="GO:0016705">
    <property type="term" value="F:oxidoreductase activity, acting on paired donors, with incorporation or reduction of molecular oxygen"/>
    <property type="evidence" value="ECO:0007669"/>
    <property type="project" value="InterPro"/>
</dbReference>
<evidence type="ECO:0000313" key="8">
    <source>
        <dbReference type="EMBL" id="KAB8072600.1"/>
    </source>
</evidence>
<dbReference type="GO" id="GO:0005506">
    <property type="term" value="F:iron ion binding"/>
    <property type="evidence" value="ECO:0007669"/>
    <property type="project" value="InterPro"/>
</dbReference>
<dbReference type="Proteomes" id="UP000326565">
    <property type="component" value="Unassembled WGS sequence"/>
</dbReference>
<evidence type="ECO:0000256" key="1">
    <source>
        <dbReference type="ARBA" id="ARBA00011881"/>
    </source>
</evidence>
<protein>
    <submittedName>
        <fullName evidence="8">Heme peroxidase</fullName>
    </submittedName>
</protein>
<proteinExistence type="predicted"/>
<evidence type="ECO:0000256" key="3">
    <source>
        <dbReference type="ARBA" id="ARBA00022723"/>
    </source>
</evidence>
<dbReference type="GO" id="GO:0006631">
    <property type="term" value="P:fatty acid metabolic process"/>
    <property type="evidence" value="ECO:0007669"/>
    <property type="project" value="UniProtKB-ARBA"/>
</dbReference>
<dbReference type="GO" id="GO:0051213">
    <property type="term" value="F:dioxygenase activity"/>
    <property type="evidence" value="ECO:0007669"/>
    <property type="project" value="UniProtKB-KW"/>
</dbReference>
<dbReference type="PANTHER" id="PTHR11903:SF37">
    <property type="entry name" value="PSI-PRODUCING OXYGENASE A"/>
    <property type="match status" value="1"/>
</dbReference>